<gene>
    <name evidence="3" type="ORF">M011DRAFT_475572</name>
</gene>
<feature type="region of interest" description="Disordered" evidence="2">
    <location>
        <begin position="1"/>
        <end position="31"/>
    </location>
</feature>
<accession>A0A6A6VIE7</accession>
<evidence type="ECO:0000256" key="2">
    <source>
        <dbReference type="SAM" id="MobiDB-lite"/>
    </source>
</evidence>
<keyword evidence="1" id="KW-0175">Coiled coil</keyword>
<proteinExistence type="predicted"/>
<dbReference type="OrthoDB" id="2120024at2759"/>
<sequence>MAASRAPRNAGRRSYATEPTPSPQPRQPQSQAGAFYKSFGMPVAKCFLGALFTYQVVYWGWMKLESLEEKKDTEDEILRLKEELKLLVQQRILEEEKAAAEAEKPATVAATKSGKKGWW</sequence>
<dbReference type="EMBL" id="MU006566">
    <property type="protein sequence ID" value="KAF2749484.1"/>
    <property type="molecule type" value="Genomic_DNA"/>
</dbReference>
<protein>
    <submittedName>
        <fullName evidence="3">Uncharacterized protein</fullName>
    </submittedName>
</protein>
<reference evidence="3" key="1">
    <citation type="journal article" date="2020" name="Stud. Mycol.">
        <title>101 Dothideomycetes genomes: a test case for predicting lifestyles and emergence of pathogens.</title>
        <authorList>
            <person name="Haridas S."/>
            <person name="Albert R."/>
            <person name="Binder M."/>
            <person name="Bloem J."/>
            <person name="Labutti K."/>
            <person name="Salamov A."/>
            <person name="Andreopoulos B."/>
            <person name="Baker S."/>
            <person name="Barry K."/>
            <person name="Bills G."/>
            <person name="Bluhm B."/>
            <person name="Cannon C."/>
            <person name="Castanera R."/>
            <person name="Culley D."/>
            <person name="Daum C."/>
            <person name="Ezra D."/>
            <person name="Gonzalez J."/>
            <person name="Henrissat B."/>
            <person name="Kuo A."/>
            <person name="Liang C."/>
            <person name="Lipzen A."/>
            <person name="Lutzoni F."/>
            <person name="Magnuson J."/>
            <person name="Mondo S."/>
            <person name="Nolan M."/>
            <person name="Ohm R."/>
            <person name="Pangilinan J."/>
            <person name="Park H.-J."/>
            <person name="Ramirez L."/>
            <person name="Alfaro M."/>
            <person name="Sun H."/>
            <person name="Tritt A."/>
            <person name="Yoshinaga Y."/>
            <person name="Zwiers L.-H."/>
            <person name="Turgeon B."/>
            <person name="Goodwin S."/>
            <person name="Spatafora J."/>
            <person name="Crous P."/>
            <person name="Grigoriev I."/>
        </authorList>
    </citation>
    <scope>NUCLEOTIDE SEQUENCE</scope>
    <source>
        <strain evidence="3">CBS 119925</strain>
    </source>
</reference>
<feature type="coiled-coil region" evidence="1">
    <location>
        <begin position="63"/>
        <end position="97"/>
    </location>
</feature>
<keyword evidence="4" id="KW-1185">Reference proteome</keyword>
<dbReference type="Proteomes" id="UP000799440">
    <property type="component" value="Unassembled WGS sequence"/>
</dbReference>
<feature type="region of interest" description="Disordered" evidence="2">
    <location>
        <begin position="99"/>
        <end position="119"/>
    </location>
</feature>
<dbReference type="AlphaFoldDB" id="A0A6A6VIE7"/>
<organism evidence="3 4">
    <name type="scientific">Sporormia fimetaria CBS 119925</name>
    <dbReference type="NCBI Taxonomy" id="1340428"/>
    <lineage>
        <taxon>Eukaryota</taxon>
        <taxon>Fungi</taxon>
        <taxon>Dikarya</taxon>
        <taxon>Ascomycota</taxon>
        <taxon>Pezizomycotina</taxon>
        <taxon>Dothideomycetes</taxon>
        <taxon>Pleosporomycetidae</taxon>
        <taxon>Pleosporales</taxon>
        <taxon>Sporormiaceae</taxon>
        <taxon>Sporormia</taxon>
    </lineage>
</organism>
<evidence type="ECO:0000256" key="1">
    <source>
        <dbReference type="SAM" id="Coils"/>
    </source>
</evidence>
<name>A0A6A6VIE7_9PLEO</name>
<evidence type="ECO:0000313" key="4">
    <source>
        <dbReference type="Proteomes" id="UP000799440"/>
    </source>
</evidence>
<evidence type="ECO:0000313" key="3">
    <source>
        <dbReference type="EMBL" id="KAF2749484.1"/>
    </source>
</evidence>